<gene>
    <name evidence="1" type="ORF">I4F81_002853</name>
</gene>
<evidence type="ECO:0000313" key="2">
    <source>
        <dbReference type="Proteomes" id="UP000798662"/>
    </source>
</evidence>
<dbReference type="Proteomes" id="UP000798662">
    <property type="component" value="Chromosome 1"/>
</dbReference>
<reference evidence="1" key="1">
    <citation type="submission" date="2019-11" db="EMBL/GenBank/DDBJ databases">
        <title>Nori genome reveals adaptations in red seaweeds to the harsh intertidal environment.</title>
        <authorList>
            <person name="Wang D."/>
            <person name="Mao Y."/>
        </authorList>
    </citation>
    <scope>NUCLEOTIDE SEQUENCE</scope>
    <source>
        <tissue evidence="1">Gametophyte</tissue>
    </source>
</reference>
<organism evidence="1 2">
    <name type="scientific">Pyropia yezoensis</name>
    <name type="common">Susabi-nori</name>
    <name type="synonym">Porphyra yezoensis</name>
    <dbReference type="NCBI Taxonomy" id="2788"/>
    <lineage>
        <taxon>Eukaryota</taxon>
        <taxon>Rhodophyta</taxon>
        <taxon>Bangiophyceae</taxon>
        <taxon>Bangiales</taxon>
        <taxon>Bangiaceae</taxon>
        <taxon>Pyropia</taxon>
    </lineage>
</organism>
<dbReference type="EMBL" id="CM020618">
    <property type="protein sequence ID" value="KAK1860264.1"/>
    <property type="molecule type" value="Genomic_DNA"/>
</dbReference>
<proteinExistence type="predicted"/>
<comment type="caution">
    <text evidence="1">The sequence shown here is derived from an EMBL/GenBank/DDBJ whole genome shotgun (WGS) entry which is preliminary data.</text>
</comment>
<name>A0ACC3BQM1_PYRYE</name>
<protein>
    <submittedName>
        <fullName evidence="1">Uncharacterized protein</fullName>
    </submittedName>
</protein>
<accession>A0ACC3BQM1</accession>
<evidence type="ECO:0000313" key="1">
    <source>
        <dbReference type="EMBL" id="KAK1860264.1"/>
    </source>
</evidence>
<sequence>MATLPSVGAAVAAALAPVAPSTPLVVVLVTHGGGGRPSTAAARTLAATLEAAGLGAPRIRSLYVLGADVAWRAAAAAASWVVGGAVRAAWAATVYVDLVEDLEAALGPGLGEAMGLTWAEVVADEEHREWLGRQWVRSPAALDPSAPLMQLESVALTDAAAAAASVRPLIKSMGDYV</sequence>
<keyword evidence="2" id="KW-1185">Reference proteome</keyword>